<dbReference type="Proteomes" id="UP000269721">
    <property type="component" value="Unassembled WGS sequence"/>
</dbReference>
<dbReference type="AlphaFoldDB" id="A0A4P9VYF9"/>
<keyword evidence="7" id="KW-0511">Multifunctional enzyme</keyword>
<evidence type="ECO:0000256" key="1">
    <source>
        <dbReference type="ARBA" id="ARBA00004777"/>
    </source>
</evidence>
<evidence type="ECO:0000256" key="4">
    <source>
        <dbReference type="ARBA" id="ARBA00022801"/>
    </source>
</evidence>
<gene>
    <name evidence="10" type="ORF">BDK51DRAFT_1139</name>
</gene>
<dbReference type="Gene3D" id="3.40.50.10860">
    <property type="entry name" value="Leucine Dehydrogenase, chain A, domain 1"/>
    <property type="match status" value="1"/>
</dbReference>
<dbReference type="GO" id="GO:0005829">
    <property type="term" value="C:cytosol"/>
    <property type="evidence" value="ECO:0007669"/>
    <property type="project" value="TreeGrafter"/>
</dbReference>
<dbReference type="GO" id="GO:0004488">
    <property type="term" value="F:methylenetetrahydrofolate dehydrogenase (NADP+) activity"/>
    <property type="evidence" value="ECO:0007669"/>
    <property type="project" value="InterPro"/>
</dbReference>
<dbReference type="FunFam" id="3.40.50.10860:FF:000005">
    <property type="entry name" value="C-1-tetrahydrofolate synthase, cytoplasmic, putative"/>
    <property type="match status" value="1"/>
</dbReference>
<feature type="non-terminal residue" evidence="10">
    <location>
        <position position="227"/>
    </location>
</feature>
<comment type="pathway">
    <text evidence="1">One-carbon metabolism; tetrahydrofolate interconversion.</text>
</comment>
<dbReference type="EMBL" id="ML001354">
    <property type="protein sequence ID" value="RKO83338.1"/>
    <property type="molecule type" value="Genomic_DNA"/>
</dbReference>
<dbReference type="CDD" id="cd01080">
    <property type="entry name" value="NAD_bind_m-THF_DH_Cyclohyd"/>
    <property type="match status" value="1"/>
</dbReference>
<sequence>SKIRAKLADSVRDMAALRPGFAPHLVVVQVGNRDDSSVYVRMKGLAAQKAGITFTHQQLDESATNAELLSTVERLNRDMNVHGILVQLPLPAGLDERAITEAIDPRKDVDGFHSMNIGQLAKRDHEPMFEPCTPKGVMSLLAESGIALSGKRAVVIGRSNIVGMPISQMLQAADATVTVCHSKTKNLEEIVSTADVIVAAVGSPELIKGSWIKPGAVVIDVGTNAVP</sequence>
<keyword evidence="3" id="KW-0554">One-carbon metabolism</keyword>
<dbReference type="GO" id="GO:0035999">
    <property type="term" value="P:tetrahydrofolate interconversion"/>
    <property type="evidence" value="ECO:0007669"/>
    <property type="project" value="TreeGrafter"/>
</dbReference>
<evidence type="ECO:0000256" key="2">
    <source>
        <dbReference type="ARBA" id="ARBA00011738"/>
    </source>
</evidence>
<keyword evidence="4 10" id="KW-0378">Hydrolase</keyword>
<keyword evidence="6" id="KW-0560">Oxidoreductase</keyword>
<dbReference type="FunFam" id="3.40.50.720:FF:000006">
    <property type="entry name" value="Bifunctional protein FolD"/>
    <property type="match status" value="1"/>
</dbReference>
<feature type="domain" description="Tetrahydrofolate dehydrogenase/cyclohydrolase NAD(P)-binding" evidence="9">
    <location>
        <begin position="131"/>
        <end position="226"/>
    </location>
</feature>
<accession>A0A4P9VYF9</accession>
<feature type="domain" description="Tetrahydrofolate dehydrogenase/cyclohydrolase catalytic" evidence="8">
    <location>
        <begin position="2"/>
        <end position="110"/>
    </location>
</feature>
<protein>
    <submittedName>
        <fullName evidence="10">Tetrahydrofolate dehydrogenase/cyclohydrolase</fullName>
    </submittedName>
</protein>
<name>A0A4P9VYF9_9FUNG</name>
<evidence type="ECO:0000259" key="8">
    <source>
        <dbReference type="Pfam" id="PF00763"/>
    </source>
</evidence>
<organism evidence="10 11">
    <name type="scientific">Blyttiomyces helicus</name>
    <dbReference type="NCBI Taxonomy" id="388810"/>
    <lineage>
        <taxon>Eukaryota</taxon>
        <taxon>Fungi</taxon>
        <taxon>Fungi incertae sedis</taxon>
        <taxon>Chytridiomycota</taxon>
        <taxon>Chytridiomycota incertae sedis</taxon>
        <taxon>Chytridiomycetes</taxon>
        <taxon>Chytridiomycetes incertae sedis</taxon>
        <taxon>Blyttiomyces</taxon>
    </lineage>
</organism>
<dbReference type="InterPro" id="IPR000672">
    <property type="entry name" value="THF_DH/CycHdrlase"/>
</dbReference>
<evidence type="ECO:0000259" key="9">
    <source>
        <dbReference type="Pfam" id="PF02882"/>
    </source>
</evidence>
<dbReference type="Pfam" id="PF02882">
    <property type="entry name" value="THF_DHG_CYH_C"/>
    <property type="match status" value="1"/>
</dbReference>
<dbReference type="InterPro" id="IPR020630">
    <property type="entry name" value="THF_DH/CycHdrlase_cat_dom"/>
</dbReference>
<dbReference type="PANTHER" id="PTHR48099:SF5">
    <property type="entry name" value="C-1-TETRAHYDROFOLATE SYNTHASE, CYTOPLASMIC"/>
    <property type="match status" value="1"/>
</dbReference>
<evidence type="ECO:0000256" key="5">
    <source>
        <dbReference type="ARBA" id="ARBA00022857"/>
    </source>
</evidence>
<dbReference type="InterPro" id="IPR046346">
    <property type="entry name" value="Aminoacid_DH-like_N_sf"/>
</dbReference>
<keyword evidence="5" id="KW-0521">NADP</keyword>
<evidence type="ECO:0000256" key="6">
    <source>
        <dbReference type="ARBA" id="ARBA00023002"/>
    </source>
</evidence>
<dbReference type="Pfam" id="PF00763">
    <property type="entry name" value="THF_DHG_CYH"/>
    <property type="match status" value="1"/>
</dbReference>
<evidence type="ECO:0000313" key="11">
    <source>
        <dbReference type="Proteomes" id="UP000269721"/>
    </source>
</evidence>
<evidence type="ECO:0000313" key="10">
    <source>
        <dbReference type="EMBL" id="RKO83338.1"/>
    </source>
</evidence>
<keyword evidence="11" id="KW-1185">Reference proteome</keyword>
<dbReference type="GO" id="GO:0004477">
    <property type="term" value="F:methenyltetrahydrofolate cyclohydrolase activity"/>
    <property type="evidence" value="ECO:0007669"/>
    <property type="project" value="TreeGrafter"/>
</dbReference>
<dbReference type="Gene3D" id="3.40.50.720">
    <property type="entry name" value="NAD(P)-binding Rossmann-like Domain"/>
    <property type="match status" value="1"/>
</dbReference>
<dbReference type="SUPFAM" id="SSF53223">
    <property type="entry name" value="Aminoacid dehydrogenase-like, N-terminal domain"/>
    <property type="match status" value="1"/>
</dbReference>
<dbReference type="OrthoDB" id="2139093at2759"/>
<comment type="subunit">
    <text evidence="2">Homodimer.</text>
</comment>
<evidence type="ECO:0000256" key="7">
    <source>
        <dbReference type="ARBA" id="ARBA00023268"/>
    </source>
</evidence>
<dbReference type="InterPro" id="IPR036291">
    <property type="entry name" value="NAD(P)-bd_dom_sf"/>
</dbReference>
<proteinExistence type="predicted"/>
<evidence type="ECO:0000256" key="3">
    <source>
        <dbReference type="ARBA" id="ARBA00022563"/>
    </source>
</evidence>
<reference evidence="11" key="1">
    <citation type="journal article" date="2018" name="Nat. Microbiol.">
        <title>Leveraging single-cell genomics to expand the fungal tree of life.</title>
        <authorList>
            <person name="Ahrendt S.R."/>
            <person name="Quandt C.A."/>
            <person name="Ciobanu D."/>
            <person name="Clum A."/>
            <person name="Salamov A."/>
            <person name="Andreopoulos B."/>
            <person name="Cheng J.F."/>
            <person name="Woyke T."/>
            <person name="Pelin A."/>
            <person name="Henrissat B."/>
            <person name="Reynolds N.K."/>
            <person name="Benny G.L."/>
            <person name="Smith M.E."/>
            <person name="James T.Y."/>
            <person name="Grigoriev I.V."/>
        </authorList>
    </citation>
    <scope>NUCLEOTIDE SEQUENCE [LARGE SCALE GENOMIC DNA]</scope>
</reference>
<dbReference type="PANTHER" id="PTHR48099">
    <property type="entry name" value="C-1-TETRAHYDROFOLATE SYNTHASE, CYTOPLASMIC-RELATED"/>
    <property type="match status" value="1"/>
</dbReference>
<dbReference type="PRINTS" id="PR00085">
    <property type="entry name" value="THFDHDRGNASE"/>
</dbReference>
<dbReference type="InterPro" id="IPR020631">
    <property type="entry name" value="THF_DH/CycHdrlase_NAD-bd_dom"/>
</dbReference>
<feature type="non-terminal residue" evidence="10">
    <location>
        <position position="1"/>
    </location>
</feature>
<dbReference type="SUPFAM" id="SSF51735">
    <property type="entry name" value="NAD(P)-binding Rossmann-fold domains"/>
    <property type="match status" value="1"/>
</dbReference>